<gene>
    <name evidence="2" type="primary">PLESTB002289</name>
    <name evidence="2" type="ORF">PLESTB_001504900</name>
</gene>
<proteinExistence type="predicted"/>
<feature type="transmembrane region" description="Helical" evidence="1">
    <location>
        <begin position="55"/>
        <end position="75"/>
    </location>
</feature>
<organism evidence="2 3">
    <name type="scientific">Pleodorina starrii</name>
    <dbReference type="NCBI Taxonomy" id="330485"/>
    <lineage>
        <taxon>Eukaryota</taxon>
        <taxon>Viridiplantae</taxon>
        <taxon>Chlorophyta</taxon>
        <taxon>core chlorophytes</taxon>
        <taxon>Chlorophyceae</taxon>
        <taxon>CS clade</taxon>
        <taxon>Chlamydomonadales</taxon>
        <taxon>Volvocaceae</taxon>
        <taxon>Pleodorina</taxon>
    </lineage>
</organism>
<protein>
    <submittedName>
        <fullName evidence="2">Uncharacterized protein</fullName>
    </submittedName>
</protein>
<keyword evidence="3" id="KW-1185">Reference proteome</keyword>
<keyword evidence="1" id="KW-1133">Transmembrane helix</keyword>
<keyword evidence="1" id="KW-0472">Membrane</keyword>
<evidence type="ECO:0000256" key="1">
    <source>
        <dbReference type="SAM" id="Phobius"/>
    </source>
</evidence>
<name>A0A9W6BXE6_9CHLO</name>
<evidence type="ECO:0000313" key="3">
    <source>
        <dbReference type="Proteomes" id="UP001165080"/>
    </source>
</evidence>
<dbReference type="AlphaFoldDB" id="A0A9W6BXE6"/>
<reference evidence="2 3" key="1">
    <citation type="journal article" date="2023" name="Commun. Biol.">
        <title>Reorganization of the ancestral sex-determining regions during the evolution of trioecy in Pleodorina starrii.</title>
        <authorList>
            <person name="Takahashi K."/>
            <person name="Suzuki S."/>
            <person name="Kawai-Toyooka H."/>
            <person name="Yamamoto K."/>
            <person name="Hamaji T."/>
            <person name="Ootsuki R."/>
            <person name="Yamaguchi H."/>
            <person name="Kawachi M."/>
            <person name="Higashiyama T."/>
            <person name="Nozaki H."/>
        </authorList>
    </citation>
    <scope>NUCLEOTIDE SEQUENCE [LARGE SCALE GENOMIC DNA]</scope>
    <source>
        <strain evidence="2 3">NIES-4479</strain>
    </source>
</reference>
<evidence type="ECO:0000313" key="2">
    <source>
        <dbReference type="EMBL" id="GLC59602.1"/>
    </source>
</evidence>
<feature type="transmembrane region" description="Helical" evidence="1">
    <location>
        <begin position="12"/>
        <end position="35"/>
    </location>
</feature>
<dbReference type="EMBL" id="BRXU01000028">
    <property type="protein sequence ID" value="GLC59602.1"/>
    <property type="molecule type" value="Genomic_DNA"/>
</dbReference>
<keyword evidence="1" id="KW-0812">Transmembrane</keyword>
<accession>A0A9W6BXE6</accession>
<comment type="caution">
    <text evidence="2">The sequence shown here is derived from an EMBL/GenBank/DDBJ whole genome shotgun (WGS) entry which is preliminary data.</text>
</comment>
<dbReference type="Proteomes" id="UP001165080">
    <property type="component" value="Unassembled WGS sequence"/>
</dbReference>
<sequence length="106" mass="11546">MPRQRLRWWRRGWLLLLLCFGAGGLVWVSAWVSVWGDGEDVRPLWAVAGGPSATVRQLLPVAVAALAGVSSATTLRRKAWLLQWAPDALQGLRLAAGGYSRVGRSP</sequence>